<sequence>MIRSLLAITDGPDSRRMRRVLALAVAAGITQGVAVLLMVPVLTALFRADWSATGRALVVLAVAVVVHSVVMAVATGAGFTGSLGVIRSMHRGLGRTLLRLPLSWFGPESQGRASHSAVRGTLFVATAAMDVLVPLTVNVTAPATIAVGALFLDWRVGLALVVAGPVVYLSSRVAARWESTGEERVREVRAETDSRLLEFARGQQVLRASGIAADYPPLHRAVDRQRAMGRRALWLSVGGMVLQGFVIQFVLGAVSALAVWTVVGGADGGAGAGGGDAVTAVALVGLVALAAGPLRVVSSMSTALHQSKEEIDDVRALLAEPGVPEPADPVPFPERADVRLRDVRFSYGGEGDGDGDRDADRVGGDGDRDGTAPAPRGDDGVDTPGGHRVLDGVDLTVPDRTYTALVGPSGSGKTTIVRLIARLWDVDGGSVEIGGVDLRDMTTSDLYAHVSMIFQDVYLFDDTLWANIAPRRPVGDPSASPEAVRAAAERAHVTEIADRLADGWDTRVGEGGSLLSGGERQRVSIARALLRTAPLVLCDEPSSALDPTTRRAVTGALAELSRDATVVVVAHQLETIRGADQILLLEGGRIVARGTHEELARDDARYRRFWSLREEAGRWNLAADRKG</sequence>
<dbReference type="GO" id="GO:0016887">
    <property type="term" value="F:ATP hydrolysis activity"/>
    <property type="evidence" value="ECO:0007669"/>
    <property type="project" value="InterPro"/>
</dbReference>
<keyword evidence="5 14" id="KW-0067">ATP-binding</keyword>
<dbReference type="EMBL" id="PQNQ01000027">
    <property type="protein sequence ID" value="RRQ02960.1"/>
    <property type="molecule type" value="Genomic_DNA"/>
</dbReference>
<dbReference type="GO" id="GO:0005886">
    <property type="term" value="C:plasma membrane"/>
    <property type="evidence" value="ECO:0007669"/>
    <property type="project" value="UniProtKB-SubCell"/>
</dbReference>
<feature type="region of interest" description="Disordered" evidence="10">
    <location>
        <begin position="346"/>
        <end position="392"/>
    </location>
</feature>
<dbReference type="SUPFAM" id="SSF90123">
    <property type="entry name" value="ABC transporter transmembrane region"/>
    <property type="match status" value="1"/>
</dbReference>
<dbReference type="GO" id="GO:0140359">
    <property type="term" value="F:ABC-type transporter activity"/>
    <property type="evidence" value="ECO:0007669"/>
    <property type="project" value="InterPro"/>
</dbReference>
<evidence type="ECO:0000313" key="14">
    <source>
        <dbReference type="EMBL" id="RRQ02960.1"/>
    </source>
</evidence>
<name>A0A426Q381_9CORY</name>
<dbReference type="InterPro" id="IPR011527">
    <property type="entry name" value="ABC1_TM_dom"/>
</dbReference>
<dbReference type="Pfam" id="PF00664">
    <property type="entry name" value="ABC_membrane"/>
    <property type="match status" value="1"/>
</dbReference>
<dbReference type="AlphaFoldDB" id="A0A426Q381"/>
<evidence type="ECO:0000256" key="7">
    <source>
        <dbReference type="ARBA" id="ARBA00022989"/>
    </source>
</evidence>
<reference evidence="14 15" key="1">
    <citation type="submission" date="2018-01" db="EMBL/GenBank/DDBJ databases">
        <title>Twenty Corynebacterium bovis Genomes.</title>
        <authorList>
            <person name="Gulvik C.A."/>
        </authorList>
    </citation>
    <scope>NUCLEOTIDE SEQUENCE [LARGE SCALE GENOMIC DNA]</scope>
    <source>
        <strain evidence="14 15">16-2004</strain>
    </source>
</reference>
<keyword evidence="15" id="KW-1185">Reference proteome</keyword>
<dbReference type="Proteomes" id="UP000278422">
    <property type="component" value="Unassembled WGS sequence"/>
</dbReference>
<keyword evidence="8 11" id="KW-0472">Membrane</keyword>
<dbReference type="SMART" id="SM00382">
    <property type="entry name" value="AAA"/>
    <property type="match status" value="1"/>
</dbReference>
<dbReference type="Gene3D" id="1.20.1560.10">
    <property type="entry name" value="ABC transporter type 1, transmembrane domain"/>
    <property type="match status" value="1"/>
</dbReference>
<comment type="subcellular location">
    <subcellularLocation>
        <location evidence="1">Cell inner membrane</location>
        <topology evidence="1">Multi-pass membrane protein</topology>
    </subcellularLocation>
</comment>
<dbReference type="InterPro" id="IPR003439">
    <property type="entry name" value="ABC_transporter-like_ATP-bd"/>
</dbReference>
<feature type="domain" description="ABC transmembrane type-1" evidence="13">
    <location>
        <begin position="20"/>
        <end position="306"/>
    </location>
</feature>
<dbReference type="InterPro" id="IPR017871">
    <property type="entry name" value="ABC_transporter-like_CS"/>
</dbReference>
<dbReference type="PROSITE" id="PS00211">
    <property type="entry name" value="ABC_TRANSPORTER_1"/>
    <property type="match status" value="1"/>
</dbReference>
<keyword evidence="2" id="KW-1003">Cell membrane</keyword>
<evidence type="ECO:0000256" key="4">
    <source>
        <dbReference type="ARBA" id="ARBA00022741"/>
    </source>
</evidence>
<comment type="caution">
    <text evidence="14">The sequence shown here is derived from an EMBL/GenBank/DDBJ whole genome shotgun (WGS) entry which is preliminary data.</text>
</comment>
<evidence type="ECO:0000256" key="11">
    <source>
        <dbReference type="SAM" id="Phobius"/>
    </source>
</evidence>
<gene>
    <name evidence="14" type="ORF">CXF42_08660</name>
</gene>
<evidence type="ECO:0000256" key="6">
    <source>
        <dbReference type="ARBA" id="ARBA00022967"/>
    </source>
</evidence>
<dbReference type="PROSITE" id="PS50929">
    <property type="entry name" value="ABC_TM1F"/>
    <property type="match status" value="1"/>
</dbReference>
<dbReference type="PANTHER" id="PTHR24221">
    <property type="entry name" value="ATP-BINDING CASSETTE SUB-FAMILY B"/>
    <property type="match status" value="1"/>
</dbReference>
<feature type="compositionally biased region" description="Basic and acidic residues" evidence="10">
    <location>
        <begin position="354"/>
        <end position="370"/>
    </location>
</feature>
<organism evidence="14 15">
    <name type="scientific">Corynebacterium bovis</name>
    <dbReference type="NCBI Taxonomy" id="36808"/>
    <lineage>
        <taxon>Bacteria</taxon>
        <taxon>Bacillati</taxon>
        <taxon>Actinomycetota</taxon>
        <taxon>Actinomycetes</taxon>
        <taxon>Mycobacteriales</taxon>
        <taxon>Corynebacteriaceae</taxon>
        <taxon>Corynebacterium</taxon>
    </lineage>
</organism>
<evidence type="ECO:0000256" key="3">
    <source>
        <dbReference type="ARBA" id="ARBA00022692"/>
    </source>
</evidence>
<dbReference type="InterPro" id="IPR039421">
    <property type="entry name" value="Type_1_exporter"/>
</dbReference>
<evidence type="ECO:0000256" key="8">
    <source>
        <dbReference type="ARBA" id="ARBA00023136"/>
    </source>
</evidence>
<evidence type="ECO:0000256" key="9">
    <source>
        <dbReference type="ARBA" id="ARBA00023455"/>
    </source>
</evidence>
<evidence type="ECO:0000256" key="10">
    <source>
        <dbReference type="SAM" id="MobiDB-lite"/>
    </source>
</evidence>
<keyword evidence="2" id="KW-0997">Cell inner membrane</keyword>
<feature type="transmembrane region" description="Helical" evidence="11">
    <location>
        <begin position="277"/>
        <end position="297"/>
    </location>
</feature>
<feature type="transmembrane region" description="Helical" evidence="11">
    <location>
        <begin position="233"/>
        <end position="257"/>
    </location>
</feature>
<dbReference type="InterPro" id="IPR027417">
    <property type="entry name" value="P-loop_NTPase"/>
</dbReference>
<dbReference type="SUPFAM" id="SSF52540">
    <property type="entry name" value="P-loop containing nucleoside triphosphate hydrolases"/>
    <property type="match status" value="1"/>
</dbReference>
<dbReference type="Gene3D" id="3.40.50.300">
    <property type="entry name" value="P-loop containing nucleotide triphosphate hydrolases"/>
    <property type="match status" value="1"/>
</dbReference>
<feature type="transmembrane region" description="Helical" evidence="11">
    <location>
        <begin position="20"/>
        <end position="46"/>
    </location>
</feature>
<dbReference type="PROSITE" id="PS50893">
    <property type="entry name" value="ABC_TRANSPORTER_2"/>
    <property type="match status" value="1"/>
</dbReference>
<dbReference type="GO" id="GO:0005524">
    <property type="term" value="F:ATP binding"/>
    <property type="evidence" value="ECO:0007669"/>
    <property type="project" value="UniProtKB-KW"/>
</dbReference>
<feature type="domain" description="ABC transporter" evidence="12">
    <location>
        <begin position="375"/>
        <end position="612"/>
    </location>
</feature>
<dbReference type="RefSeq" id="WP_125175219.1">
    <property type="nucleotide sequence ID" value="NZ_JBHYBM010000230.1"/>
</dbReference>
<evidence type="ECO:0000313" key="15">
    <source>
        <dbReference type="Proteomes" id="UP000278422"/>
    </source>
</evidence>
<dbReference type="Pfam" id="PF00005">
    <property type="entry name" value="ABC_tran"/>
    <property type="match status" value="1"/>
</dbReference>
<keyword evidence="7 11" id="KW-1133">Transmembrane helix</keyword>
<comment type="similarity">
    <text evidence="9">Belongs to the ABC transporter superfamily. Siderophore-Fe(3+) uptake transporter (SIUT) (TC 3.A.1.21) family.</text>
</comment>
<dbReference type="InterPro" id="IPR003593">
    <property type="entry name" value="AAA+_ATPase"/>
</dbReference>
<evidence type="ECO:0000256" key="1">
    <source>
        <dbReference type="ARBA" id="ARBA00004429"/>
    </source>
</evidence>
<dbReference type="GO" id="GO:0034040">
    <property type="term" value="F:ATPase-coupled lipid transmembrane transporter activity"/>
    <property type="evidence" value="ECO:0007669"/>
    <property type="project" value="TreeGrafter"/>
</dbReference>
<accession>A0A426Q381</accession>
<dbReference type="InterPro" id="IPR036640">
    <property type="entry name" value="ABC1_TM_sf"/>
</dbReference>
<evidence type="ECO:0000256" key="5">
    <source>
        <dbReference type="ARBA" id="ARBA00022840"/>
    </source>
</evidence>
<evidence type="ECO:0000259" key="12">
    <source>
        <dbReference type="PROSITE" id="PS50893"/>
    </source>
</evidence>
<keyword evidence="6" id="KW-1278">Translocase</keyword>
<feature type="transmembrane region" description="Helical" evidence="11">
    <location>
        <begin position="58"/>
        <end position="86"/>
    </location>
</feature>
<evidence type="ECO:0000256" key="2">
    <source>
        <dbReference type="ARBA" id="ARBA00022519"/>
    </source>
</evidence>
<proteinExistence type="inferred from homology"/>
<dbReference type="PANTHER" id="PTHR24221:SF654">
    <property type="entry name" value="ATP-BINDING CASSETTE SUB-FAMILY B MEMBER 6"/>
    <property type="match status" value="1"/>
</dbReference>
<protein>
    <submittedName>
        <fullName evidence="14">ABC transporter ATP-binding protein</fullName>
    </submittedName>
</protein>
<evidence type="ECO:0000259" key="13">
    <source>
        <dbReference type="PROSITE" id="PS50929"/>
    </source>
</evidence>
<keyword evidence="4" id="KW-0547">Nucleotide-binding</keyword>
<keyword evidence="3 11" id="KW-0812">Transmembrane</keyword>